<keyword evidence="1" id="KW-0472">Membrane</keyword>
<proteinExistence type="predicted"/>
<protein>
    <submittedName>
        <fullName evidence="2">Disulfide bond formation protein B, putative</fullName>
    </submittedName>
</protein>
<reference evidence="2 3" key="1">
    <citation type="submission" date="2016-11" db="EMBL/GenBank/DDBJ databases">
        <authorList>
            <person name="Jaros S."/>
            <person name="Januszkiewicz K."/>
            <person name="Wedrychowicz H."/>
        </authorList>
    </citation>
    <scope>NUCLEOTIDE SEQUENCE [LARGE SCALE GENOMIC DNA]</scope>
    <source>
        <strain evidence="2">NVI 5450</strain>
    </source>
</reference>
<keyword evidence="1" id="KW-0812">Transmembrane</keyword>
<evidence type="ECO:0000313" key="3">
    <source>
        <dbReference type="Proteomes" id="UP000183794"/>
    </source>
</evidence>
<gene>
    <name evidence="2" type="ORF">NVI5450_1892</name>
</gene>
<keyword evidence="1" id="KW-1133">Transmembrane helix</keyword>
<dbReference type="AlphaFoldDB" id="A0A1K9ZM60"/>
<evidence type="ECO:0000313" key="2">
    <source>
        <dbReference type="EMBL" id="SGY96887.1"/>
    </source>
</evidence>
<organism evidence="2 3">
    <name type="scientific">Moritella viscosa</name>
    <dbReference type="NCBI Taxonomy" id="80854"/>
    <lineage>
        <taxon>Bacteria</taxon>
        <taxon>Pseudomonadati</taxon>
        <taxon>Pseudomonadota</taxon>
        <taxon>Gammaproteobacteria</taxon>
        <taxon>Alteromonadales</taxon>
        <taxon>Moritellaceae</taxon>
        <taxon>Moritella</taxon>
    </lineage>
</organism>
<sequence>MLAGALLGAGAGAAVALRQVSLHVIPRTPHYGAPFLGIHFYTWAFITFAVIIAGTAIMMAFSAQYEKIKYVPFSMQTGIAKIAIIAVILITASNMLNAFAECGPYKCSGDPVSYWLFS</sequence>
<dbReference type="SUPFAM" id="SSF158442">
    <property type="entry name" value="DsbB-like"/>
    <property type="match status" value="1"/>
</dbReference>
<accession>A0A1K9ZM60</accession>
<name>A0A1K9ZM60_9GAMM</name>
<dbReference type="EMBL" id="FPLD01000052">
    <property type="protein sequence ID" value="SGY96887.1"/>
    <property type="molecule type" value="Genomic_DNA"/>
</dbReference>
<feature type="transmembrane region" description="Helical" evidence="1">
    <location>
        <begin position="40"/>
        <end position="61"/>
    </location>
</feature>
<dbReference type="Proteomes" id="UP000183794">
    <property type="component" value="Unassembled WGS sequence"/>
</dbReference>
<dbReference type="InterPro" id="IPR023380">
    <property type="entry name" value="DsbB-like_sf"/>
</dbReference>
<evidence type="ECO:0000256" key="1">
    <source>
        <dbReference type="SAM" id="Phobius"/>
    </source>
</evidence>